<sequence length="62" mass="7219">MREKLQSRAGIEPGPNRFIVRHLPTAPFNSCIRVEPRRRRGRCEWSHRVLSQPAISARTRIA</sequence>
<evidence type="ECO:0000313" key="1">
    <source>
        <dbReference type="EMBL" id="CAB0037101.1"/>
    </source>
</evidence>
<reference evidence="1 2" key="1">
    <citation type="submission" date="2020-02" db="EMBL/GenBank/DDBJ databases">
        <authorList>
            <person name="Ferguson B K."/>
        </authorList>
    </citation>
    <scope>NUCLEOTIDE SEQUENCE [LARGE SCALE GENOMIC DNA]</scope>
</reference>
<dbReference type="EMBL" id="CADCXV010000845">
    <property type="protein sequence ID" value="CAB0037101.1"/>
    <property type="molecule type" value="Genomic_DNA"/>
</dbReference>
<dbReference type="AlphaFoldDB" id="A0A6H5INC9"/>
<protein>
    <submittedName>
        <fullName evidence="1">Uncharacterized protein</fullName>
    </submittedName>
</protein>
<proteinExistence type="predicted"/>
<evidence type="ECO:0000313" key="2">
    <source>
        <dbReference type="Proteomes" id="UP000479190"/>
    </source>
</evidence>
<organism evidence="1 2">
    <name type="scientific">Trichogramma brassicae</name>
    <dbReference type="NCBI Taxonomy" id="86971"/>
    <lineage>
        <taxon>Eukaryota</taxon>
        <taxon>Metazoa</taxon>
        <taxon>Ecdysozoa</taxon>
        <taxon>Arthropoda</taxon>
        <taxon>Hexapoda</taxon>
        <taxon>Insecta</taxon>
        <taxon>Pterygota</taxon>
        <taxon>Neoptera</taxon>
        <taxon>Endopterygota</taxon>
        <taxon>Hymenoptera</taxon>
        <taxon>Apocrita</taxon>
        <taxon>Proctotrupomorpha</taxon>
        <taxon>Chalcidoidea</taxon>
        <taxon>Trichogrammatidae</taxon>
        <taxon>Trichogramma</taxon>
    </lineage>
</organism>
<name>A0A6H5INC9_9HYME</name>
<dbReference type="Proteomes" id="UP000479190">
    <property type="component" value="Unassembled WGS sequence"/>
</dbReference>
<gene>
    <name evidence="1" type="ORF">TBRA_LOCUS8938</name>
</gene>
<accession>A0A6H5INC9</accession>
<keyword evidence="2" id="KW-1185">Reference proteome</keyword>